<protein>
    <submittedName>
        <fullName evidence="3">Uncharacterized protein</fullName>
    </submittedName>
</protein>
<keyword evidence="4" id="KW-1185">Reference proteome</keyword>
<dbReference type="AlphaFoldDB" id="A0A7M2X2N2"/>
<dbReference type="Proteomes" id="UP000593765">
    <property type="component" value="Chromosome"/>
</dbReference>
<dbReference type="EMBL" id="CP063458">
    <property type="protein sequence ID" value="QOV91934.1"/>
    <property type="molecule type" value="Genomic_DNA"/>
</dbReference>
<keyword evidence="2" id="KW-0732">Signal</keyword>
<feature type="coiled-coil region" evidence="1">
    <location>
        <begin position="71"/>
        <end position="174"/>
    </location>
</feature>
<feature type="chain" id="PRO_5034512754" evidence="2">
    <location>
        <begin position="34"/>
        <end position="389"/>
    </location>
</feature>
<accession>A0A7M2X2N2</accession>
<evidence type="ECO:0000256" key="1">
    <source>
        <dbReference type="SAM" id="Coils"/>
    </source>
</evidence>
<dbReference type="RefSeq" id="WP_206295255.1">
    <property type="nucleotide sequence ID" value="NZ_CP063458.1"/>
</dbReference>
<feature type="signal peptide" evidence="2">
    <location>
        <begin position="1"/>
        <end position="33"/>
    </location>
</feature>
<name>A0A7M2X2N2_9BACT</name>
<dbReference type="KEGG" id="hbs:IPV69_11505"/>
<evidence type="ECO:0000313" key="3">
    <source>
        <dbReference type="EMBL" id="QOV91934.1"/>
    </source>
</evidence>
<proteinExistence type="predicted"/>
<gene>
    <name evidence="3" type="ORF">IPV69_11505</name>
</gene>
<reference evidence="3 4" key="1">
    <citation type="submission" date="2020-10" db="EMBL/GenBank/DDBJ databases">
        <title>Wide distribution of Phycisphaera-like planctomycetes from WD2101 soil group in peatlands and genome analysis of the first cultivated representative.</title>
        <authorList>
            <person name="Dedysh S.N."/>
            <person name="Beletsky A.V."/>
            <person name="Ivanova A."/>
            <person name="Kulichevskaya I.S."/>
            <person name="Suzina N.E."/>
            <person name="Philippov D.A."/>
            <person name="Rakitin A.L."/>
            <person name="Mardanov A.V."/>
            <person name="Ravin N.V."/>
        </authorList>
    </citation>
    <scope>NUCLEOTIDE SEQUENCE [LARGE SCALE GENOMIC DNA]</scope>
    <source>
        <strain evidence="3 4">M1803</strain>
    </source>
</reference>
<sequence>MQMSSKKMWVLGAAVAAAINLLPISGVSFQSSAVGAPAYEDVVGQINEIDRQILEAEGRFAKQTAGMNKGGRQYKQLQAEQEQSLKQLRNQKAKLREQAENARKQQGAGAVAGKLENNAEAIANEKKRHAEALKRMPAGSAAAQNENQRFEDRMRELTTRRADLKEDVAAVKEVRQSTEAFKKDVSQMNKAIAGEKERHAKAMKFLPANSLAAQEEQRAHEQKLRQIQDGYETAGDKREMTIAKVSGGKAVDGELDNINTQIANEKARHDRRMAQVMNGSAAAAEENRLYAENMARLSGRQAELQNAAAGSRYSAEQKFALKRQLDELDQAIAAENDRFQRRLNDIDAGSEIERLERQRHATALADLNNRKAVVVAQINGTGPAQASGQ</sequence>
<evidence type="ECO:0000313" key="4">
    <source>
        <dbReference type="Proteomes" id="UP000593765"/>
    </source>
</evidence>
<keyword evidence="1" id="KW-0175">Coiled coil</keyword>
<organism evidence="3 4">
    <name type="scientific">Humisphaera borealis</name>
    <dbReference type="NCBI Taxonomy" id="2807512"/>
    <lineage>
        <taxon>Bacteria</taxon>
        <taxon>Pseudomonadati</taxon>
        <taxon>Planctomycetota</taxon>
        <taxon>Phycisphaerae</taxon>
        <taxon>Tepidisphaerales</taxon>
        <taxon>Tepidisphaeraceae</taxon>
        <taxon>Humisphaera</taxon>
    </lineage>
</organism>
<evidence type="ECO:0000256" key="2">
    <source>
        <dbReference type="SAM" id="SignalP"/>
    </source>
</evidence>